<gene>
    <name evidence="5" type="ORF">AFUS01_LOCUS25636</name>
</gene>
<evidence type="ECO:0000256" key="2">
    <source>
        <dbReference type="PROSITE-ProRule" id="PRU00176"/>
    </source>
</evidence>
<sequence>MSSVETDSEKEVEVPSEEDVNEELLPSSSNNGNTLKKKVSKPGIVYLSTIPPKMNVTQIREYFGQFGDLHRSFLQPDKSDKKKGKKNQTFTEGWIEFKKRRHAKKVAGALNNTPLGGKKKKQNYDYLWNIKYLPGLQWVHINERLAYERISRQQKMRAEIAAAKRETSFFARSVGLNKKLKKGGFKDWDTNVQMEAEDGPSPQDDSFEKSEESHKKTKEIPKSRLKLFQSFFPKEST</sequence>
<accession>A0A8J2KEK2</accession>
<organism evidence="5 6">
    <name type="scientific">Allacma fusca</name>
    <dbReference type="NCBI Taxonomy" id="39272"/>
    <lineage>
        <taxon>Eukaryota</taxon>
        <taxon>Metazoa</taxon>
        <taxon>Ecdysozoa</taxon>
        <taxon>Arthropoda</taxon>
        <taxon>Hexapoda</taxon>
        <taxon>Collembola</taxon>
        <taxon>Symphypleona</taxon>
        <taxon>Sminthuridae</taxon>
        <taxon>Allacma</taxon>
    </lineage>
</organism>
<dbReference type="InterPro" id="IPR034353">
    <property type="entry name" value="ABT1/ESF2_RRM"/>
</dbReference>
<dbReference type="InterPro" id="IPR039119">
    <property type="entry name" value="ABT1/Esf2"/>
</dbReference>
<name>A0A8J2KEK2_9HEXA</name>
<dbReference type="GO" id="GO:0000472">
    <property type="term" value="P:endonucleolytic cleavage to generate mature 5'-end of SSU-rRNA from (SSU-rRNA, 5.8S rRNA, LSU-rRNA)"/>
    <property type="evidence" value="ECO:0007669"/>
    <property type="project" value="TreeGrafter"/>
</dbReference>
<evidence type="ECO:0000313" key="5">
    <source>
        <dbReference type="EMBL" id="CAG7787117.1"/>
    </source>
</evidence>
<dbReference type="EMBL" id="CAJVCH010331965">
    <property type="protein sequence ID" value="CAG7787117.1"/>
    <property type="molecule type" value="Genomic_DNA"/>
</dbReference>
<proteinExistence type="predicted"/>
<dbReference type="PANTHER" id="PTHR12311">
    <property type="entry name" value="ACTIVATOR OF BASAL TRANSCRIPTION 1"/>
    <property type="match status" value="1"/>
</dbReference>
<evidence type="ECO:0000256" key="3">
    <source>
        <dbReference type="SAM" id="MobiDB-lite"/>
    </source>
</evidence>
<keyword evidence="6" id="KW-1185">Reference proteome</keyword>
<comment type="caution">
    <text evidence="5">The sequence shown here is derived from an EMBL/GenBank/DDBJ whole genome shotgun (WGS) entry which is preliminary data.</text>
</comment>
<dbReference type="PROSITE" id="PS50102">
    <property type="entry name" value="RRM"/>
    <property type="match status" value="1"/>
</dbReference>
<dbReference type="GO" id="GO:0003723">
    <property type="term" value="F:RNA binding"/>
    <property type="evidence" value="ECO:0007669"/>
    <property type="project" value="UniProtKB-UniRule"/>
</dbReference>
<dbReference type="Proteomes" id="UP000708208">
    <property type="component" value="Unassembled WGS sequence"/>
</dbReference>
<dbReference type="CDD" id="cd12263">
    <property type="entry name" value="RRM_ABT1_like"/>
    <property type="match status" value="1"/>
</dbReference>
<dbReference type="GO" id="GO:0005730">
    <property type="term" value="C:nucleolus"/>
    <property type="evidence" value="ECO:0007669"/>
    <property type="project" value="TreeGrafter"/>
</dbReference>
<reference evidence="5" key="1">
    <citation type="submission" date="2021-06" db="EMBL/GenBank/DDBJ databases">
        <authorList>
            <person name="Hodson N. C."/>
            <person name="Mongue J. A."/>
            <person name="Jaron S. K."/>
        </authorList>
    </citation>
    <scope>NUCLEOTIDE SEQUENCE</scope>
</reference>
<evidence type="ECO:0000259" key="4">
    <source>
        <dbReference type="PROSITE" id="PS50102"/>
    </source>
</evidence>
<protein>
    <recommendedName>
        <fullName evidence="4">RRM domain-containing protein</fullName>
    </recommendedName>
</protein>
<feature type="region of interest" description="Disordered" evidence="3">
    <location>
        <begin position="190"/>
        <end position="222"/>
    </location>
</feature>
<feature type="region of interest" description="Disordered" evidence="3">
    <location>
        <begin position="1"/>
        <end position="37"/>
    </location>
</feature>
<dbReference type="AlphaFoldDB" id="A0A8J2KEK2"/>
<evidence type="ECO:0000256" key="1">
    <source>
        <dbReference type="ARBA" id="ARBA00022884"/>
    </source>
</evidence>
<dbReference type="GO" id="GO:0034462">
    <property type="term" value="P:small-subunit processome assembly"/>
    <property type="evidence" value="ECO:0007669"/>
    <property type="project" value="TreeGrafter"/>
</dbReference>
<feature type="compositionally biased region" description="Basic and acidic residues" evidence="3">
    <location>
        <begin position="206"/>
        <end position="222"/>
    </location>
</feature>
<dbReference type="Pfam" id="PF00076">
    <property type="entry name" value="RRM_1"/>
    <property type="match status" value="1"/>
</dbReference>
<keyword evidence="1 2" id="KW-0694">RNA-binding</keyword>
<dbReference type="PANTHER" id="PTHR12311:SF7">
    <property type="entry name" value="ACTIVATOR OF BASAL TRANSCRIPTION 1"/>
    <property type="match status" value="1"/>
</dbReference>
<dbReference type="InterPro" id="IPR000504">
    <property type="entry name" value="RRM_dom"/>
</dbReference>
<evidence type="ECO:0000313" key="6">
    <source>
        <dbReference type="Proteomes" id="UP000708208"/>
    </source>
</evidence>
<feature type="domain" description="RRM" evidence="4">
    <location>
        <begin position="43"/>
        <end position="119"/>
    </location>
</feature>
<dbReference type="OrthoDB" id="287393at2759"/>
<dbReference type="GO" id="GO:0000447">
    <property type="term" value="P:endonucleolytic cleavage in ITS1 to separate SSU-rRNA from 5.8S rRNA and LSU-rRNA from tricistronic rRNA transcript (SSU-rRNA, 5.8S rRNA, LSU-rRNA)"/>
    <property type="evidence" value="ECO:0007669"/>
    <property type="project" value="TreeGrafter"/>
</dbReference>
<dbReference type="GO" id="GO:0000480">
    <property type="term" value="P:endonucleolytic cleavage in 5'-ETS of tricistronic rRNA transcript (SSU-rRNA, 5.8S rRNA, LSU-rRNA)"/>
    <property type="evidence" value="ECO:0007669"/>
    <property type="project" value="TreeGrafter"/>
</dbReference>